<dbReference type="OrthoDB" id="9810929at2"/>
<evidence type="ECO:0000313" key="4">
    <source>
        <dbReference type="Proteomes" id="UP000044136"/>
    </source>
</evidence>
<dbReference type="EMBL" id="CCSE01000001">
    <property type="protein sequence ID" value="CEA00215.1"/>
    <property type="molecule type" value="Genomic_DNA"/>
</dbReference>
<name>A0A078M221_9STAP</name>
<organism evidence="3 4">
    <name type="scientific">Jeotgalicoccus saudimassiliensis</name>
    <dbReference type="NCBI Taxonomy" id="1461582"/>
    <lineage>
        <taxon>Bacteria</taxon>
        <taxon>Bacillati</taxon>
        <taxon>Bacillota</taxon>
        <taxon>Bacilli</taxon>
        <taxon>Bacillales</taxon>
        <taxon>Staphylococcaceae</taxon>
        <taxon>Jeotgalicoccus</taxon>
    </lineage>
</organism>
<accession>A0A078M221</accession>
<feature type="domain" description="Glycosyl transferase family 1" evidence="1">
    <location>
        <begin position="188"/>
        <end position="350"/>
    </location>
</feature>
<dbReference type="eggNOG" id="COG0438">
    <property type="taxonomic scope" value="Bacteria"/>
</dbReference>
<dbReference type="Pfam" id="PF00534">
    <property type="entry name" value="Glycos_transf_1"/>
    <property type="match status" value="1"/>
</dbReference>
<dbReference type="Proteomes" id="UP000044136">
    <property type="component" value="Unassembled WGS sequence"/>
</dbReference>
<keyword evidence="3" id="KW-0328">Glycosyltransferase</keyword>
<dbReference type="GO" id="GO:0016757">
    <property type="term" value="F:glycosyltransferase activity"/>
    <property type="evidence" value="ECO:0007669"/>
    <property type="project" value="UniProtKB-KW"/>
</dbReference>
<dbReference type="PANTHER" id="PTHR45947:SF3">
    <property type="entry name" value="SULFOQUINOVOSYL TRANSFERASE SQD2"/>
    <property type="match status" value="1"/>
</dbReference>
<proteinExistence type="predicted"/>
<dbReference type="Gene3D" id="3.40.50.2000">
    <property type="entry name" value="Glycogen Phosphorylase B"/>
    <property type="match status" value="2"/>
</dbReference>
<protein>
    <submittedName>
        <fullName evidence="3">GDP-mannose-dependent alpha-(1-6)-phosphatidylinositol monomannoside mannosyltransferase</fullName>
    </submittedName>
</protein>
<gene>
    <name evidence="3" type="primary">pimB_2</name>
    <name evidence="3" type="ORF">BN1048_00870</name>
</gene>
<sequence>MKIGITCYPSVGGSGVIATELGLQMARRGHEVHFISSSVPFRLEHNYDNIYTHRTEVNDYSVFKYPPYDITLSSKISEVIDRYDLDVIHMHYAIPHAVCGILARQMSRKKDVGIVTTLHGTDITVLGHDMSLVSAIKFGIDNSDITTSVSNSLTEETYQLINPESDIQTVYNFVDETRFNTDNRMEIKNELKEKLNIPDSAKVLMHTSNFRKIKNVDDIVRTFHETSKEIECHLVLVGDGPDMYSIRQLVQELGIEDRVHFSGQQSDVSSYYKLSDAFLLLSAKESFGLAMLEAMYCGAVPIGSTAGGISEVIRHNETGYVVGVGDYKKAAGHLIRLFEDDALYEEMQKNMLEDVKKRFDMDSIVTEYENLYTKLLAGENDDGTKSV</sequence>
<dbReference type="InterPro" id="IPR028098">
    <property type="entry name" value="Glyco_trans_4-like_N"/>
</dbReference>
<dbReference type="AlphaFoldDB" id="A0A078M221"/>
<dbReference type="GO" id="GO:0071793">
    <property type="term" value="P:bacillithiol biosynthetic process"/>
    <property type="evidence" value="ECO:0007669"/>
    <property type="project" value="InterPro"/>
</dbReference>
<dbReference type="InterPro" id="IPR001296">
    <property type="entry name" value="Glyco_trans_1"/>
</dbReference>
<dbReference type="RefSeq" id="WP_035808832.1">
    <property type="nucleotide sequence ID" value="NZ_CCSE01000001.1"/>
</dbReference>
<dbReference type="HOGENOM" id="CLU_009583_2_5_9"/>
<evidence type="ECO:0000313" key="3">
    <source>
        <dbReference type="EMBL" id="CEA00215.1"/>
    </source>
</evidence>
<dbReference type="SUPFAM" id="SSF53756">
    <property type="entry name" value="UDP-Glycosyltransferase/glycogen phosphorylase"/>
    <property type="match status" value="1"/>
</dbReference>
<reference evidence="3 4" key="1">
    <citation type="submission" date="2014-07" db="EMBL/GenBank/DDBJ databases">
        <authorList>
            <person name="Urmite Genomes Urmite Genomes"/>
        </authorList>
    </citation>
    <scope>NUCLEOTIDE SEQUENCE [LARGE SCALE GENOMIC DNA]</scope>
    <source>
        <strain evidence="3 4">13MG44_air</strain>
    </source>
</reference>
<dbReference type="STRING" id="1461582.BN1048_00870"/>
<dbReference type="InterPro" id="IPR023881">
    <property type="entry name" value="Thiol_BshA"/>
</dbReference>
<dbReference type="Pfam" id="PF13439">
    <property type="entry name" value="Glyco_transf_4"/>
    <property type="match status" value="1"/>
</dbReference>
<feature type="domain" description="Glycosyltransferase subfamily 4-like N-terminal" evidence="2">
    <location>
        <begin position="11"/>
        <end position="178"/>
    </location>
</feature>
<dbReference type="InterPro" id="IPR050194">
    <property type="entry name" value="Glycosyltransferase_grp1"/>
</dbReference>
<evidence type="ECO:0000259" key="2">
    <source>
        <dbReference type="Pfam" id="PF13439"/>
    </source>
</evidence>
<keyword evidence="4" id="KW-1185">Reference proteome</keyword>
<keyword evidence="3" id="KW-0808">Transferase</keyword>
<dbReference type="NCBIfam" id="TIGR03999">
    <property type="entry name" value="thiol_BshA"/>
    <property type="match status" value="1"/>
</dbReference>
<evidence type="ECO:0000259" key="1">
    <source>
        <dbReference type="Pfam" id="PF00534"/>
    </source>
</evidence>
<dbReference type="PANTHER" id="PTHR45947">
    <property type="entry name" value="SULFOQUINOVOSYL TRANSFERASE SQD2"/>
    <property type="match status" value="1"/>
</dbReference>